<reference evidence="6 7" key="1">
    <citation type="journal article" date="2018" name="Nat. Ecol. Evol.">
        <title>Pezizomycetes genomes reveal the molecular basis of ectomycorrhizal truffle lifestyle.</title>
        <authorList>
            <person name="Murat C."/>
            <person name="Payen T."/>
            <person name="Noel B."/>
            <person name="Kuo A."/>
            <person name="Morin E."/>
            <person name="Chen J."/>
            <person name="Kohler A."/>
            <person name="Krizsan K."/>
            <person name="Balestrini R."/>
            <person name="Da Silva C."/>
            <person name="Montanini B."/>
            <person name="Hainaut M."/>
            <person name="Levati E."/>
            <person name="Barry K.W."/>
            <person name="Belfiori B."/>
            <person name="Cichocki N."/>
            <person name="Clum A."/>
            <person name="Dockter R.B."/>
            <person name="Fauchery L."/>
            <person name="Guy J."/>
            <person name="Iotti M."/>
            <person name="Le Tacon F."/>
            <person name="Lindquist E.A."/>
            <person name="Lipzen A."/>
            <person name="Malagnac F."/>
            <person name="Mello A."/>
            <person name="Molinier V."/>
            <person name="Miyauchi S."/>
            <person name="Poulain J."/>
            <person name="Riccioni C."/>
            <person name="Rubini A."/>
            <person name="Sitrit Y."/>
            <person name="Splivallo R."/>
            <person name="Traeger S."/>
            <person name="Wang M."/>
            <person name="Zifcakova L."/>
            <person name="Wipf D."/>
            <person name="Zambonelli A."/>
            <person name="Paolocci F."/>
            <person name="Nowrousian M."/>
            <person name="Ottonello S."/>
            <person name="Baldrian P."/>
            <person name="Spatafora J.W."/>
            <person name="Henrissat B."/>
            <person name="Nagy L.G."/>
            <person name="Aury J.M."/>
            <person name="Wincker P."/>
            <person name="Grigoriev I.V."/>
            <person name="Bonfante P."/>
            <person name="Martin F.M."/>
        </authorList>
    </citation>
    <scope>NUCLEOTIDE SEQUENCE [LARGE SCALE GENOMIC DNA]</scope>
    <source>
        <strain evidence="6 7">RN42</strain>
    </source>
</reference>
<feature type="region of interest" description="Disordered" evidence="4">
    <location>
        <begin position="88"/>
        <end position="288"/>
    </location>
</feature>
<evidence type="ECO:0000256" key="3">
    <source>
        <dbReference type="ARBA" id="ARBA00022840"/>
    </source>
</evidence>
<dbReference type="InterPro" id="IPR003593">
    <property type="entry name" value="AAA+_ATPase"/>
</dbReference>
<evidence type="ECO:0000313" key="7">
    <source>
        <dbReference type="Proteomes" id="UP000275078"/>
    </source>
</evidence>
<dbReference type="PANTHER" id="PTHR23074">
    <property type="entry name" value="AAA DOMAIN-CONTAINING"/>
    <property type="match status" value="1"/>
</dbReference>
<dbReference type="InterPro" id="IPR003959">
    <property type="entry name" value="ATPase_AAA_core"/>
</dbReference>
<accession>A0A3N4HRZ7</accession>
<dbReference type="Gene3D" id="3.40.50.300">
    <property type="entry name" value="P-loop containing nucleotide triphosphate hydrolases"/>
    <property type="match status" value="1"/>
</dbReference>
<dbReference type="CDD" id="cd19509">
    <property type="entry name" value="RecA-like_VPS4-like"/>
    <property type="match status" value="1"/>
</dbReference>
<evidence type="ECO:0000256" key="4">
    <source>
        <dbReference type="SAM" id="MobiDB-lite"/>
    </source>
</evidence>
<dbReference type="InterPro" id="IPR027417">
    <property type="entry name" value="P-loop_NTPase"/>
</dbReference>
<dbReference type="Pfam" id="PF01239">
    <property type="entry name" value="PPTA"/>
    <property type="match status" value="1"/>
</dbReference>
<dbReference type="InterPro" id="IPR002088">
    <property type="entry name" value="Prenyl_trans_a"/>
</dbReference>
<dbReference type="AlphaFoldDB" id="A0A3N4HRZ7"/>
<dbReference type="PROSITE" id="PS00674">
    <property type="entry name" value="AAA"/>
    <property type="match status" value="1"/>
</dbReference>
<protein>
    <submittedName>
        <fullName evidence="6">AAA-domain-containing protein</fullName>
    </submittedName>
</protein>
<comment type="similarity">
    <text evidence="1">Belongs to the AAA ATPase family.</text>
</comment>
<dbReference type="STRING" id="1160509.A0A3N4HRZ7"/>
<dbReference type="EMBL" id="ML119751">
    <property type="protein sequence ID" value="RPA76077.1"/>
    <property type="molecule type" value="Genomic_DNA"/>
</dbReference>
<dbReference type="SUPFAM" id="SSF48439">
    <property type="entry name" value="Protein prenylyltransferase"/>
    <property type="match status" value="1"/>
</dbReference>
<dbReference type="GO" id="GO:0005524">
    <property type="term" value="F:ATP binding"/>
    <property type="evidence" value="ECO:0007669"/>
    <property type="project" value="UniProtKB-KW"/>
</dbReference>
<dbReference type="SUPFAM" id="SSF52540">
    <property type="entry name" value="P-loop containing nucleoside triphosphate hydrolases"/>
    <property type="match status" value="1"/>
</dbReference>
<evidence type="ECO:0000259" key="5">
    <source>
        <dbReference type="SMART" id="SM00382"/>
    </source>
</evidence>
<sequence length="980" mass="108269">MNSRTFSTLQKTYDQAHLKSCTAAYHETLCNAPDALTTWRETLTLLTNSRLAPSYRPRNDAEATLITSLSDLESRARSRIAAIEAFLSGKPFIPPPPPPPRKSAPPVPPRPSLSTTTTIELDRLRRPTGTPTSETPTEGRLISPLQSPTDQKRSISYPILPAPRHGLNPPASTPLQQTTLKTTLRPNKPKKSYFPSFSSSTDKIATPPAALAATKAWGNRTPQRQVSSQSVPVVPAAPALQPSPRSPRLPNVPTPPAPSPRMKSKLGTAEISSSSSEHLPKRQVNPSMGTEVELPSAALAKGRDVASLILRFFEDSRKKRVRAQIEFIPPEFAPQPVLIEGNHIGITKKALVAAFIATKGDLGLCAKLREGTLSLEEGLRLHGASTIAILVDCEHLSAINARKRLVKTWPSVFRPDEEAGWLDGVLTSELRKHVKSSLLWGYRRWLMEEEGLSDFTIQWWRDEFGIIKSAGEVHRTNYYSWNYARWALQRVWILLDQETLMVEFMALTEVMEAWCRGHVSDSSGWSFLGFVYSMGLSMLWEKEEARRWIIEQVKEVMSYGHDVAPGHEALWVFVRSVLTPGFLETGGGMEEETRVQREGLAELLEKWEAETPVKERHAGPKKVGRVEHANGTGLVAALDTLHLDSPPPTIPPPLNSDSRSEWEERVKTALENLPPSIDPAAAQSILNEVVLTHDEVHWSDIAGLDGAKAALKEVVVYPFLRPDLFSGLREPARGMLLFGPPGTGKTMLARAVATESKSTFFGIGAGSLGSKWLGESEKLVRALFAMAKELAPSIIFIDEIDALLSSRSSGEHETNRKIKTEFLVGWSDLARAAAGKEKTTGDPSRVLVLGATNLPWDIDDAARRRFVRRQYIPLPEADTRLTHLKTLLAHQKTSLTDSEFDELVELTDGFSGSDITALAKDAAMGPLRSLGEGLLDTKMEDIRPIGMCDFRESLRVIRPSVGKEGLGRFEEWAKEFGERV</sequence>
<proteinExistence type="inferred from homology"/>
<evidence type="ECO:0000256" key="1">
    <source>
        <dbReference type="ARBA" id="ARBA00006914"/>
    </source>
</evidence>
<dbReference type="FunFam" id="3.40.50.300:FF:000093">
    <property type="entry name" value="Fidgetin-like 1"/>
    <property type="match status" value="1"/>
</dbReference>
<feature type="compositionally biased region" description="Low complexity" evidence="4">
    <location>
        <begin position="127"/>
        <end position="140"/>
    </location>
</feature>
<dbReference type="SMART" id="SM00382">
    <property type="entry name" value="AAA"/>
    <property type="match status" value="1"/>
</dbReference>
<name>A0A3N4HRZ7_ASCIM</name>
<evidence type="ECO:0000313" key="6">
    <source>
        <dbReference type="EMBL" id="RPA76077.1"/>
    </source>
</evidence>
<dbReference type="Pfam" id="PF00004">
    <property type="entry name" value="AAA"/>
    <property type="match status" value="1"/>
</dbReference>
<dbReference type="InterPro" id="IPR050304">
    <property type="entry name" value="MT-severing_AAA_ATPase"/>
</dbReference>
<feature type="compositionally biased region" description="Low complexity" evidence="4">
    <location>
        <begin position="192"/>
        <end position="243"/>
    </location>
</feature>
<gene>
    <name evidence="6" type="ORF">BJ508DRAFT_417727</name>
</gene>
<feature type="domain" description="AAA+ ATPase" evidence="5">
    <location>
        <begin position="731"/>
        <end position="876"/>
    </location>
</feature>
<dbReference type="InterPro" id="IPR015415">
    <property type="entry name" value="Spast_Vps4_C"/>
</dbReference>
<dbReference type="Pfam" id="PF17862">
    <property type="entry name" value="AAA_lid_3"/>
    <property type="match status" value="1"/>
</dbReference>
<dbReference type="Proteomes" id="UP000275078">
    <property type="component" value="Unassembled WGS sequence"/>
</dbReference>
<dbReference type="InterPro" id="IPR041569">
    <property type="entry name" value="AAA_lid_3"/>
</dbReference>
<dbReference type="GO" id="GO:0016887">
    <property type="term" value="F:ATP hydrolysis activity"/>
    <property type="evidence" value="ECO:0007669"/>
    <property type="project" value="InterPro"/>
</dbReference>
<feature type="compositionally biased region" description="Pro residues" evidence="4">
    <location>
        <begin position="92"/>
        <end position="111"/>
    </location>
</feature>
<organism evidence="6 7">
    <name type="scientific">Ascobolus immersus RN42</name>
    <dbReference type="NCBI Taxonomy" id="1160509"/>
    <lineage>
        <taxon>Eukaryota</taxon>
        <taxon>Fungi</taxon>
        <taxon>Dikarya</taxon>
        <taxon>Ascomycota</taxon>
        <taxon>Pezizomycotina</taxon>
        <taxon>Pezizomycetes</taxon>
        <taxon>Pezizales</taxon>
        <taxon>Ascobolaceae</taxon>
        <taxon>Ascobolus</taxon>
    </lineage>
</organism>
<dbReference type="PANTHER" id="PTHR23074:SF17">
    <property type="entry name" value="FIDGETIN-LIKE PROTEIN 1"/>
    <property type="match status" value="1"/>
</dbReference>
<dbReference type="InterPro" id="IPR003960">
    <property type="entry name" value="ATPase_AAA_CS"/>
</dbReference>
<dbReference type="GO" id="GO:0008318">
    <property type="term" value="F:protein prenyltransferase activity"/>
    <property type="evidence" value="ECO:0007669"/>
    <property type="project" value="InterPro"/>
</dbReference>
<feature type="compositionally biased region" description="Pro residues" evidence="4">
    <location>
        <begin position="244"/>
        <end position="259"/>
    </location>
</feature>
<dbReference type="Gene3D" id="1.25.40.120">
    <property type="entry name" value="Protein prenylyltransferase"/>
    <property type="match status" value="1"/>
</dbReference>
<keyword evidence="2" id="KW-0547">Nucleotide-binding</keyword>
<feature type="compositionally biased region" description="Low complexity" evidence="4">
    <location>
        <begin position="173"/>
        <end position="184"/>
    </location>
</feature>
<dbReference type="FunFam" id="1.10.8.60:FF:000022">
    <property type="entry name" value="Fidgetin like 1"/>
    <property type="match status" value="1"/>
</dbReference>
<dbReference type="OrthoDB" id="10251136at2759"/>
<keyword evidence="3" id="KW-0067">ATP-binding</keyword>
<dbReference type="Pfam" id="PF09336">
    <property type="entry name" value="Vps4_C"/>
    <property type="match status" value="1"/>
</dbReference>
<dbReference type="Gene3D" id="1.10.8.60">
    <property type="match status" value="1"/>
</dbReference>
<evidence type="ECO:0000256" key="2">
    <source>
        <dbReference type="ARBA" id="ARBA00022741"/>
    </source>
</evidence>
<keyword evidence="7" id="KW-1185">Reference proteome</keyword>